<dbReference type="RefSeq" id="XP_016458279.1">
    <property type="nucleotide sequence ID" value="XM_016602793.2"/>
</dbReference>
<dbReference type="PROSITE" id="PS50181">
    <property type="entry name" value="FBOX"/>
    <property type="match status" value="1"/>
</dbReference>
<dbReference type="Proteomes" id="UP000790787">
    <property type="component" value="Chromosome 20"/>
</dbReference>
<dbReference type="PANTHER" id="PTHR31672">
    <property type="entry name" value="BNACNNG10540D PROTEIN"/>
    <property type="match status" value="1"/>
</dbReference>
<dbReference type="Gene3D" id="1.20.1280.50">
    <property type="match status" value="1"/>
</dbReference>
<accession>A0A1S3Z1H3</accession>
<dbReference type="InterPro" id="IPR050796">
    <property type="entry name" value="SCF_F-box_component"/>
</dbReference>
<dbReference type="PANTHER" id="PTHR31672:SF13">
    <property type="entry name" value="F-BOX PROTEIN CPR30-LIKE"/>
    <property type="match status" value="1"/>
</dbReference>
<sequence length="404" mass="47563">MSLECFTWITQLLGSLVHKLRHKDEGIFTRLPDCLIIDILSRLPEDCLVRCQRDCRVWKALISSQYFATLYLRRAKPVLIIQCDRGITNHEQNLFVFDESLNNKEKITFRKVLLKRELMINKVNKLNPLFRYSCQGVLLFMDVFSPPTYFIFNPITQEEVTVQHKFHPGYLCAFYYCSLTREFKLLYAREEGSHECQYFIYTVRTQTWRKIHSPTSNFLPRVSPAVVNGAVHLIVSKDLVKPNTPPCANGIMVLKIDKEELSIMPHPGSVCSSWKTHHTMSLLVKEECLSFCQLLIFENAMDIWILEDYETWVWTKRFKVNLVFNNQGIDCSLPFGHTYWEVILYMSWQIEPLDFLEGELVLYWYNRGLFMYNMDHNNLRKIEGPQGSKRFTCMPYIKSLLTIA</sequence>
<gene>
    <name evidence="3" type="primary">LOC107781979</name>
</gene>
<evidence type="ECO:0000313" key="3">
    <source>
        <dbReference type="RefSeq" id="XP_016458279.1"/>
    </source>
</evidence>
<dbReference type="InterPro" id="IPR017451">
    <property type="entry name" value="F-box-assoc_interact_dom"/>
</dbReference>
<dbReference type="PaxDb" id="4097-A0A1S3Z1H3"/>
<dbReference type="STRING" id="4097.A0A1S3Z1H3"/>
<dbReference type="InterPro" id="IPR036047">
    <property type="entry name" value="F-box-like_dom_sf"/>
</dbReference>
<evidence type="ECO:0000259" key="1">
    <source>
        <dbReference type="PROSITE" id="PS50181"/>
    </source>
</evidence>
<name>A0A1S3Z1H3_TOBAC</name>
<dbReference type="KEGG" id="nta:107781979"/>
<dbReference type="Pfam" id="PF07734">
    <property type="entry name" value="FBA_1"/>
    <property type="match status" value="1"/>
</dbReference>
<dbReference type="RefSeq" id="XP_016458279.1">
    <property type="nucleotide sequence ID" value="XM_016602793.1"/>
</dbReference>
<feature type="domain" description="F-box" evidence="1">
    <location>
        <begin position="25"/>
        <end position="74"/>
    </location>
</feature>
<organism evidence="2 3">
    <name type="scientific">Nicotiana tabacum</name>
    <name type="common">Common tobacco</name>
    <dbReference type="NCBI Taxonomy" id="4097"/>
    <lineage>
        <taxon>Eukaryota</taxon>
        <taxon>Viridiplantae</taxon>
        <taxon>Streptophyta</taxon>
        <taxon>Embryophyta</taxon>
        <taxon>Tracheophyta</taxon>
        <taxon>Spermatophyta</taxon>
        <taxon>Magnoliopsida</taxon>
        <taxon>eudicotyledons</taxon>
        <taxon>Gunneridae</taxon>
        <taxon>Pentapetalae</taxon>
        <taxon>asterids</taxon>
        <taxon>lamiids</taxon>
        <taxon>Solanales</taxon>
        <taxon>Solanaceae</taxon>
        <taxon>Nicotianoideae</taxon>
        <taxon>Nicotianeae</taxon>
        <taxon>Nicotiana</taxon>
    </lineage>
</organism>
<reference evidence="3" key="2">
    <citation type="submission" date="2025-08" db="UniProtKB">
        <authorList>
            <consortium name="RefSeq"/>
        </authorList>
    </citation>
    <scope>IDENTIFICATION</scope>
    <source>
        <tissue evidence="3">Leaf</tissue>
    </source>
</reference>
<dbReference type="SUPFAM" id="SSF81383">
    <property type="entry name" value="F-box domain"/>
    <property type="match status" value="1"/>
</dbReference>
<proteinExistence type="predicted"/>
<dbReference type="OMA" id="HEYAISY"/>
<dbReference type="AlphaFoldDB" id="A0A1S3Z1H3"/>
<dbReference type="InterPro" id="IPR001810">
    <property type="entry name" value="F-box_dom"/>
</dbReference>
<dbReference type="NCBIfam" id="TIGR01640">
    <property type="entry name" value="F_box_assoc_1"/>
    <property type="match status" value="1"/>
</dbReference>
<dbReference type="InterPro" id="IPR006527">
    <property type="entry name" value="F-box-assoc_dom_typ1"/>
</dbReference>
<dbReference type="GeneID" id="107781979"/>
<dbReference type="Pfam" id="PF00646">
    <property type="entry name" value="F-box"/>
    <property type="match status" value="1"/>
</dbReference>
<dbReference type="OrthoDB" id="1291746at2759"/>
<protein>
    <submittedName>
        <fullName evidence="3">F-box protein At3g07870-like</fullName>
    </submittedName>
</protein>
<evidence type="ECO:0000313" key="2">
    <source>
        <dbReference type="Proteomes" id="UP000790787"/>
    </source>
</evidence>
<reference evidence="2" key="1">
    <citation type="journal article" date="2014" name="Nat. Commun.">
        <title>The tobacco genome sequence and its comparison with those of tomato and potato.</title>
        <authorList>
            <person name="Sierro N."/>
            <person name="Battey J.N."/>
            <person name="Ouadi S."/>
            <person name="Bakaher N."/>
            <person name="Bovet L."/>
            <person name="Willig A."/>
            <person name="Goepfert S."/>
            <person name="Peitsch M.C."/>
            <person name="Ivanov N.V."/>
        </authorList>
    </citation>
    <scope>NUCLEOTIDE SEQUENCE [LARGE SCALE GENOMIC DNA]</scope>
</reference>
<keyword evidence="2" id="KW-1185">Reference proteome</keyword>